<dbReference type="GO" id="GO:0016301">
    <property type="term" value="F:kinase activity"/>
    <property type="evidence" value="ECO:0007669"/>
    <property type="project" value="UniProtKB-KW"/>
</dbReference>
<evidence type="ECO:0000259" key="3">
    <source>
        <dbReference type="Pfam" id="PF00294"/>
    </source>
</evidence>
<evidence type="ECO:0000256" key="1">
    <source>
        <dbReference type="ARBA" id="ARBA00022679"/>
    </source>
</evidence>
<accession>A0A2S3UJX5</accession>
<dbReference type="EMBL" id="PPCN01000018">
    <property type="protein sequence ID" value="POF27997.1"/>
    <property type="molecule type" value="Genomic_DNA"/>
</dbReference>
<feature type="domain" description="Carbohydrate kinase PfkB" evidence="3">
    <location>
        <begin position="5"/>
        <end position="292"/>
    </location>
</feature>
<name>A0A2S3UJX5_9HYPH</name>
<dbReference type="InterPro" id="IPR029056">
    <property type="entry name" value="Ribokinase-like"/>
</dbReference>
<dbReference type="SUPFAM" id="SSF53613">
    <property type="entry name" value="Ribokinase-like"/>
    <property type="match status" value="1"/>
</dbReference>
<dbReference type="OrthoDB" id="9813569at2"/>
<dbReference type="Pfam" id="PF00294">
    <property type="entry name" value="PfkB"/>
    <property type="match status" value="1"/>
</dbReference>
<dbReference type="PANTHER" id="PTHR10584">
    <property type="entry name" value="SUGAR KINASE"/>
    <property type="match status" value="1"/>
</dbReference>
<dbReference type="AlphaFoldDB" id="A0A2S3UJX5"/>
<protein>
    <submittedName>
        <fullName evidence="4">Sugar/nucleoside kinase (Ribokinase family)</fullName>
    </submittedName>
</protein>
<reference evidence="4 5" key="1">
    <citation type="submission" date="2018-01" db="EMBL/GenBank/DDBJ databases">
        <title>Genomic Encyclopedia of Archaeal and Bacterial Type Strains, Phase II (KMG-II): from individual species to whole genera.</title>
        <authorList>
            <person name="Goeker M."/>
        </authorList>
    </citation>
    <scope>NUCLEOTIDE SEQUENCE [LARGE SCALE GENOMIC DNA]</scope>
    <source>
        <strain evidence="4 5">DSM 17023</strain>
    </source>
</reference>
<comment type="caution">
    <text evidence="4">The sequence shown here is derived from an EMBL/GenBank/DDBJ whole genome shotgun (WGS) entry which is preliminary data.</text>
</comment>
<gene>
    <name evidence="4" type="ORF">CLV41_1181</name>
</gene>
<keyword evidence="2 4" id="KW-0418">Kinase</keyword>
<keyword evidence="1" id="KW-0808">Transferase</keyword>
<organism evidence="4 5">
    <name type="scientific">Roseibium marinum</name>
    <dbReference type="NCBI Taxonomy" id="281252"/>
    <lineage>
        <taxon>Bacteria</taxon>
        <taxon>Pseudomonadati</taxon>
        <taxon>Pseudomonadota</taxon>
        <taxon>Alphaproteobacteria</taxon>
        <taxon>Hyphomicrobiales</taxon>
        <taxon>Stappiaceae</taxon>
        <taxon>Roseibium</taxon>
    </lineage>
</organism>
<evidence type="ECO:0000256" key="2">
    <source>
        <dbReference type="ARBA" id="ARBA00022777"/>
    </source>
</evidence>
<dbReference type="InterPro" id="IPR011611">
    <property type="entry name" value="PfkB_dom"/>
</dbReference>
<sequence>MSRPICVIGNTNIDLVLGTVGQWPEPGTEVFLKRSDYRTGGSAANTALVLQRLGVSSGLVSATGNDPHGEMLRARFRGPLDRVRTLDAPTGISVGVLFDHAERSFLSFNGHLDAFQVSDVTSALGAWPLNGAIVLISGAFAMPGLLQAHDDLTAFLTARGAEIAIDPGWPGDGWSVSARDMCLRWLRGAHHCLFNDKEVMGLAGTEDLEQAIGRLSSYLRAEAVLVVKCGARGAIAAGADGRCQVPAEQTHPFDTIGAGDSFNAGYLAGIAQGLTLPRALEQGTSVASRVIAEFPRKTSPLEAQPARTG</sequence>
<proteinExistence type="predicted"/>
<dbReference type="PROSITE" id="PS00583">
    <property type="entry name" value="PFKB_KINASES_1"/>
    <property type="match status" value="1"/>
</dbReference>
<dbReference type="Gene3D" id="3.40.1190.20">
    <property type="match status" value="1"/>
</dbReference>
<keyword evidence="5" id="KW-1185">Reference proteome</keyword>
<dbReference type="InterPro" id="IPR002173">
    <property type="entry name" value="Carboh/pur_kinase_PfkB_CS"/>
</dbReference>
<dbReference type="PANTHER" id="PTHR10584:SF166">
    <property type="entry name" value="RIBOKINASE"/>
    <property type="match status" value="1"/>
</dbReference>
<dbReference type="Proteomes" id="UP000236959">
    <property type="component" value="Unassembled WGS sequence"/>
</dbReference>
<evidence type="ECO:0000313" key="4">
    <source>
        <dbReference type="EMBL" id="POF27997.1"/>
    </source>
</evidence>
<dbReference type="RefSeq" id="WP_103225317.1">
    <property type="nucleotide sequence ID" value="NZ_PPCN01000018.1"/>
</dbReference>
<dbReference type="PROSITE" id="PS00584">
    <property type="entry name" value="PFKB_KINASES_2"/>
    <property type="match status" value="1"/>
</dbReference>
<evidence type="ECO:0000313" key="5">
    <source>
        <dbReference type="Proteomes" id="UP000236959"/>
    </source>
</evidence>